<dbReference type="AlphaFoldDB" id="A0A9Q9INC4"/>
<accession>A0A9Q9INC4</accession>
<dbReference type="OrthoDB" id="9790149at2"/>
<dbReference type="InterPro" id="IPR052159">
    <property type="entry name" value="Competence_DNA_uptake"/>
</dbReference>
<organism evidence="1 2">
    <name type="scientific">Dactylosporangium aurantiacum</name>
    <dbReference type="NCBI Taxonomy" id="35754"/>
    <lineage>
        <taxon>Bacteria</taxon>
        <taxon>Bacillati</taxon>
        <taxon>Actinomycetota</taxon>
        <taxon>Actinomycetes</taxon>
        <taxon>Micromonosporales</taxon>
        <taxon>Micromonosporaceae</taxon>
        <taxon>Dactylosporangium</taxon>
    </lineage>
</organism>
<evidence type="ECO:0008006" key="3">
    <source>
        <dbReference type="Google" id="ProtNLM"/>
    </source>
</evidence>
<dbReference type="PANTHER" id="PTHR30619">
    <property type="entry name" value="DNA INTERNALIZATION/COMPETENCE PROTEIN COMEC/REC2"/>
    <property type="match status" value="1"/>
</dbReference>
<dbReference type="PANTHER" id="PTHR30619:SF1">
    <property type="entry name" value="RECOMBINATION PROTEIN 2"/>
    <property type="match status" value="1"/>
</dbReference>
<name>A0A9Q9INC4_9ACTN</name>
<gene>
    <name evidence="1" type="ORF">Daura_22345</name>
</gene>
<proteinExistence type="predicted"/>
<dbReference type="SUPFAM" id="SSF56281">
    <property type="entry name" value="Metallo-hydrolase/oxidoreductase"/>
    <property type="match status" value="1"/>
</dbReference>
<dbReference type="KEGG" id="daur:Daura_22345"/>
<protein>
    <recommendedName>
        <fullName evidence="3">Metallo-beta-lactamase domain-containing protein</fullName>
    </recommendedName>
</protein>
<dbReference type="EMBL" id="CP073767">
    <property type="protein sequence ID" value="UWZ58666.1"/>
    <property type="molecule type" value="Genomic_DNA"/>
</dbReference>
<evidence type="ECO:0000313" key="1">
    <source>
        <dbReference type="EMBL" id="UWZ58666.1"/>
    </source>
</evidence>
<sequence>MAKSASLEIHVINVSQGDSVLVVNRDLAALDARLPLPGRPTDPIDWVPYARATGISLQGTVVKALLVDAGDHGYGGDVVDYLVKLGVIDPAAPNGYQPNLTMLASHYHDDHFAGLRSVLSRRVKPPKGGKTTYPVLYRPAVVIQEARTYPGVPTGRSFSRFQGSIQNARTPPGPATKLVELLPGGLGALGAPAQYEINLGKGHTGLSIVARVVASGQQMWSPVTGATIVNSRTKEIDHNDRSIVLMLEYGSFRCLLGGDIAGDGGSAGGNEGPGVVDPKKSGKKYKTQHADVESKLEPFLAANFPRTVIPTAGQPKFQTSGYATVLKANHHGSNTSVDTYFLARVRPLIFVVSSGVKARFHRHPTAEVMYRVDSTTKWTQNDKAKTVVPNSINGWYITEVAKTVKGQPFTVDVGASKIIGSTVVRPVDESIQDIQNAGHFNTPLEVQVYGVGVLSDLSRSTKSVRPVVPPANPAGAIYPVGPWTHTDLH</sequence>
<dbReference type="RefSeq" id="WP_033366886.1">
    <property type="nucleotide sequence ID" value="NZ_CP073767.1"/>
</dbReference>
<evidence type="ECO:0000313" key="2">
    <source>
        <dbReference type="Proteomes" id="UP001058003"/>
    </source>
</evidence>
<dbReference type="InterPro" id="IPR036866">
    <property type="entry name" value="RibonucZ/Hydroxyglut_hydro"/>
</dbReference>
<keyword evidence="2" id="KW-1185">Reference proteome</keyword>
<dbReference type="Gene3D" id="3.60.15.10">
    <property type="entry name" value="Ribonuclease Z/Hydroxyacylglutathione hydrolase-like"/>
    <property type="match status" value="1"/>
</dbReference>
<dbReference type="Proteomes" id="UP001058003">
    <property type="component" value="Chromosome"/>
</dbReference>
<reference evidence="1" key="1">
    <citation type="submission" date="2021-04" db="EMBL/GenBank/DDBJ databases">
        <title>Dactylosporangium aurantiacum NRRL B-8018 full assembly.</title>
        <authorList>
            <person name="Hartkoorn R.C."/>
            <person name="Beaudoing E."/>
            <person name="Hot D."/>
        </authorList>
    </citation>
    <scope>NUCLEOTIDE SEQUENCE</scope>
    <source>
        <strain evidence="1">NRRL B-8018</strain>
    </source>
</reference>